<accession>A0A6M1SI23</accession>
<reference evidence="3 4" key="2">
    <citation type="submission" date="2020-03" db="EMBL/GenBank/DDBJ databases">
        <title>Devosia chinhatensis sp. nov., isolated from a hexachlorocyclohexane (HCH) dump site in India.</title>
        <authorList>
            <person name="Kumar M."/>
            <person name="Lal R."/>
        </authorList>
    </citation>
    <scope>NUCLEOTIDE SEQUENCE [LARGE SCALE GENOMIC DNA]</scope>
    <source>
        <strain evidence="3 4">H239</strain>
    </source>
</reference>
<organism evidence="3 4">
    <name type="scientific">Devosia aurantiaca</name>
    <dbReference type="NCBI Taxonomy" id="2714858"/>
    <lineage>
        <taxon>Bacteria</taxon>
        <taxon>Pseudomonadati</taxon>
        <taxon>Pseudomonadota</taxon>
        <taxon>Alphaproteobacteria</taxon>
        <taxon>Hyphomicrobiales</taxon>
        <taxon>Devosiaceae</taxon>
        <taxon>Devosia</taxon>
    </lineage>
</organism>
<keyword evidence="1" id="KW-1133">Transmembrane helix</keyword>
<keyword evidence="1" id="KW-0472">Membrane</keyword>
<dbReference type="Pfam" id="PF09500">
    <property type="entry name" value="YiiD_C"/>
    <property type="match status" value="1"/>
</dbReference>
<evidence type="ECO:0000256" key="1">
    <source>
        <dbReference type="SAM" id="Phobius"/>
    </source>
</evidence>
<reference evidence="3 4" key="1">
    <citation type="submission" date="2020-02" db="EMBL/GenBank/DDBJ databases">
        <authorList>
            <person name="Khan S.A."/>
            <person name="Jeon C.O."/>
            <person name="Chun B.H."/>
        </authorList>
    </citation>
    <scope>NUCLEOTIDE SEQUENCE [LARGE SCALE GENOMIC DNA]</scope>
    <source>
        <strain evidence="3 4">H239</strain>
    </source>
</reference>
<sequence>MKYLKPVQSEFEATAAWRSQAERTRFLQALKRRKIYRMQVIAAVTSAEIPCAHLTATFVLRVMHTQYGSL</sequence>
<protein>
    <recommendedName>
        <fullName evidence="2">Thioesterase putative domain-containing protein</fullName>
    </recommendedName>
</protein>
<evidence type="ECO:0000313" key="3">
    <source>
        <dbReference type="EMBL" id="NGP16504.1"/>
    </source>
</evidence>
<feature type="transmembrane region" description="Helical" evidence="1">
    <location>
        <begin position="40"/>
        <end position="60"/>
    </location>
</feature>
<keyword evidence="4" id="KW-1185">Reference proteome</keyword>
<comment type="caution">
    <text evidence="3">The sequence shown here is derived from an EMBL/GenBank/DDBJ whole genome shotgun (WGS) entry which is preliminary data.</text>
</comment>
<feature type="domain" description="Thioesterase putative" evidence="2">
    <location>
        <begin position="1"/>
        <end position="60"/>
    </location>
</feature>
<evidence type="ECO:0000259" key="2">
    <source>
        <dbReference type="Pfam" id="PF09500"/>
    </source>
</evidence>
<name>A0A6M1SI23_9HYPH</name>
<dbReference type="RefSeq" id="WP_164532759.1">
    <property type="nucleotide sequence ID" value="NZ_JAALFG010000001.1"/>
</dbReference>
<dbReference type="InterPro" id="IPR012660">
    <property type="entry name" value="YiiD_C"/>
</dbReference>
<proteinExistence type="predicted"/>
<dbReference type="AlphaFoldDB" id="A0A6M1SI23"/>
<evidence type="ECO:0000313" key="4">
    <source>
        <dbReference type="Proteomes" id="UP000474802"/>
    </source>
</evidence>
<dbReference type="Proteomes" id="UP000474802">
    <property type="component" value="Unassembled WGS sequence"/>
</dbReference>
<keyword evidence="1" id="KW-0812">Transmembrane</keyword>
<gene>
    <name evidence="3" type="ORF">G5575_01320</name>
</gene>
<dbReference type="EMBL" id="JAALFG010000001">
    <property type="protein sequence ID" value="NGP16504.1"/>
    <property type="molecule type" value="Genomic_DNA"/>
</dbReference>
<dbReference type="Gene3D" id="3.10.129.10">
    <property type="entry name" value="Hotdog Thioesterase"/>
    <property type="match status" value="1"/>
</dbReference>